<organism evidence="9 11">
    <name type="scientific">Yarrowia lipolytica</name>
    <name type="common">Candida lipolytica</name>
    <dbReference type="NCBI Taxonomy" id="4952"/>
    <lineage>
        <taxon>Eukaryota</taxon>
        <taxon>Fungi</taxon>
        <taxon>Dikarya</taxon>
        <taxon>Ascomycota</taxon>
        <taxon>Saccharomycotina</taxon>
        <taxon>Dipodascomycetes</taxon>
        <taxon>Dipodascales</taxon>
        <taxon>Dipodascales incertae sedis</taxon>
        <taxon>Yarrowia</taxon>
    </lineage>
</organism>
<feature type="compositionally biased region" description="Polar residues" evidence="8">
    <location>
        <begin position="118"/>
        <end position="128"/>
    </location>
</feature>
<keyword evidence="3 7" id="KW-0999">Mitochondrion inner membrane</keyword>
<feature type="transmembrane region" description="Helical" evidence="7">
    <location>
        <begin position="35"/>
        <end position="54"/>
    </location>
</feature>
<reference evidence="10 12" key="2">
    <citation type="submission" date="2018-07" db="EMBL/GenBank/DDBJ databases">
        <title>Draft Genome Assemblies for Five Robust Yarrowia lipolytica Strains Exhibiting High Lipid Production and Pentose Sugar Utilization and Sugar Alcohol Secretion from Undetoxified Lignocellulosic Biomass Hydrolysates.</title>
        <authorList>
            <consortium name="DOE Joint Genome Institute"/>
            <person name="Walker C."/>
            <person name="Ryu S."/>
            <person name="Na H."/>
            <person name="Zane M."/>
            <person name="LaButti K."/>
            <person name="Lipzen A."/>
            <person name="Haridas S."/>
            <person name="Barry K."/>
            <person name="Grigoriev I.V."/>
            <person name="Quarterman J."/>
            <person name="Slininger P."/>
            <person name="Dien B."/>
            <person name="Trinh C.T."/>
        </authorList>
    </citation>
    <scope>NUCLEOTIDE SEQUENCE [LARGE SCALE GENOMIC DNA]</scope>
    <source>
        <strain evidence="10 12">YB392</strain>
    </source>
</reference>
<keyword evidence="4 7" id="KW-1133">Transmembrane helix</keyword>
<keyword evidence="6 7" id="KW-0472">Membrane</keyword>
<evidence type="ECO:0000313" key="9">
    <source>
        <dbReference type="EMBL" id="AOW07692.1"/>
    </source>
</evidence>
<dbReference type="Proteomes" id="UP000256601">
    <property type="component" value="Unassembled WGS sequence"/>
</dbReference>
<dbReference type="GeneID" id="2908496"/>
<feature type="region of interest" description="Disordered" evidence="8">
    <location>
        <begin position="83"/>
        <end position="133"/>
    </location>
</feature>
<comment type="subunit">
    <text evidence="7">Component of the mitochondrial contact site and cristae organizing system (MICOS) complex.</text>
</comment>
<dbReference type="Pfam" id="PF09731">
    <property type="entry name" value="Mitofilin"/>
    <property type="match status" value="1"/>
</dbReference>
<evidence type="ECO:0000256" key="6">
    <source>
        <dbReference type="ARBA" id="ARBA00023136"/>
    </source>
</evidence>
<evidence type="ECO:0000313" key="11">
    <source>
        <dbReference type="Proteomes" id="UP000182444"/>
    </source>
</evidence>
<dbReference type="EMBL" id="KZ858988">
    <property type="protein sequence ID" value="RDW26041.1"/>
    <property type="molecule type" value="Genomic_DNA"/>
</dbReference>
<evidence type="ECO:0000256" key="2">
    <source>
        <dbReference type="ARBA" id="ARBA00022692"/>
    </source>
</evidence>
<evidence type="ECO:0000256" key="5">
    <source>
        <dbReference type="ARBA" id="ARBA00023128"/>
    </source>
</evidence>
<keyword evidence="5 7" id="KW-0496">Mitochondrion</keyword>
<feature type="compositionally biased region" description="Polar residues" evidence="8">
    <location>
        <begin position="101"/>
        <end position="110"/>
    </location>
</feature>
<keyword evidence="2 7" id="KW-0812">Transmembrane</keyword>
<comment type="similarity">
    <text evidence="1 7">Belongs to the MICOS complex subunit Mic60 family.</text>
</comment>
<sequence length="433" mass="48366">MYKYMTRAGSKVACRFTRNMSTQAHKSSPGKFRKLVRLTAGGCLVGYTAAVFFASRDERFRDIFIEKFPFGRPIGEYFEEQEIKKNRDSPKPKPIPTSPSGQPNARTSHLSALYPDKSNPNAMTNNPDGDSHQERKFNLERALSSKGTKKEYFDPLTENQGNFFDPSSGVVAEEHKEYLPLILLHDSADHAARHSAMALNDLISSINTSIVTNDSVKNVSDSLIQLSEFVAVNHPEIQTQLSERLGEKARRFHALGEHYHTIIQDFLQNEVEHGPHQGHAAEVELTIYETDKMRDLRKNVIQEIHDTEDLLVKYCNRYSRPEGPVAEVITRRVPTVETVTLEPIDSTAKAAFDASKYKSQISAAEQSLAVLVAAVQHSSVLGVDPFVEGVKQAINNVDIGDRSKILTEALKNVTVPSDVNLTPYLEQITDKSS</sequence>
<dbReference type="AlphaFoldDB" id="A0A1H6Q1Y3"/>
<evidence type="ECO:0000313" key="12">
    <source>
        <dbReference type="Proteomes" id="UP000256601"/>
    </source>
</evidence>
<evidence type="ECO:0000313" key="10">
    <source>
        <dbReference type="EMBL" id="RDW26041.1"/>
    </source>
</evidence>
<evidence type="ECO:0000256" key="1">
    <source>
        <dbReference type="ARBA" id="ARBA00010877"/>
    </source>
</evidence>
<dbReference type="VEuPathDB" id="FungiDB:YALI0_F25509g"/>
<evidence type="ECO:0000256" key="8">
    <source>
        <dbReference type="SAM" id="MobiDB-lite"/>
    </source>
</evidence>
<dbReference type="RefSeq" id="XP_505870.1">
    <property type="nucleotide sequence ID" value="XM_505870.1"/>
</dbReference>
<dbReference type="EMBL" id="CP017558">
    <property type="protein sequence ID" value="AOW07692.1"/>
    <property type="molecule type" value="Genomic_DNA"/>
</dbReference>
<dbReference type="OrthoDB" id="4083643at2759"/>
<name>A0A1H6Q1Y3_YARLL</name>
<comment type="function">
    <text evidence="7">Component of the MICOS complex, a large protein complex of the mitochondrial inner membrane that plays crucial roles in the maintenance of crista junctions, inner membrane architecture, and formation of contact sites to the outer membrane.</text>
</comment>
<dbReference type="VEuPathDB" id="FungiDB:YALI1_F32764g"/>
<dbReference type="GO" id="GO:0005743">
    <property type="term" value="C:mitochondrial inner membrane"/>
    <property type="evidence" value="ECO:0007669"/>
    <property type="project" value="UniProtKB-SubCell"/>
</dbReference>
<reference evidence="9 11" key="1">
    <citation type="journal article" date="2016" name="PLoS ONE">
        <title>Sequence Assembly of Yarrowia lipolytica Strain W29/CLIB89 Shows Transposable Element Diversity.</title>
        <authorList>
            <person name="Magnan C."/>
            <person name="Yu J."/>
            <person name="Chang I."/>
            <person name="Jahn E."/>
            <person name="Kanomata Y."/>
            <person name="Wu J."/>
            <person name="Zeller M."/>
            <person name="Oakes M."/>
            <person name="Baldi P."/>
            <person name="Sandmeyer S."/>
        </authorList>
    </citation>
    <scope>NUCLEOTIDE SEQUENCE [LARGE SCALE GENOMIC DNA]</scope>
    <source>
        <strain evidence="9">CLIB89</strain>
        <strain evidence="11">CLIB89(W29)</strain>
    </source>
</reference>
<comment type="subcellular location">
    <subcellularLocation>
        <location evidence="7">Mitochondrion inner membrane</location>
        <topology evidence="7">Single-pass membrane protein</topology>
    </subcellularLocation>
</comment>
<dbReference type="KEGG" id="yli:2908496"/>
<dbReference type="InterPro" id="IPR019133">
    <property type="entry name" value="MIC60"/>
</dbReference>
<accession>A0A1H6Q1Y3</accession>
<evidence type="ECO:0000256" key="4">
    <source>
        <dbReference type="ARBA" id="ARBA00022989"/>
    </source>
</evidence>
<protein>
    <recommendedName>
        <fullName evidence="7">MICOS complex subunit MIC60</fullName>
    </recommendedName>
    <alternativeName>
        <fullName evidence="7">Mitofilin</fullName>
    </alternativeName>
</protein>
<evidence type="ECO:0000256" key="7">
    <source>
        <dbReference type="RuleBase" id="RU363000"/>
    </source>
</evidence>
<proteinExistence type="inferred from homology"/>
<dbReference type="Proteomes" id="UP000182444">
    <property type="component" value="Chromosome 1F"/>
</dbReference>
<evidence type="ECO:0000256" key="3">
    <source>
        <dbReference type="ARBA" id="ARBA00022792"/>
    </source>
</evidence>
<gene>
    <name evidence="10" type="ORF">B0I71DRAFT_131541</name>
    <name evidence="9" type="ORF">YALI1_F32764g</name>
</gene>